<dbReference type="AlphaFoldDB" id="X7ZSN4"/>
<protein>
    <submittedName>
        <fullName evidence="1">Uncharacterized protein</fullName>
    </submittedName>
</protein>
<gene>
    <name evidence="1" type="ORF">I545_1464</name>
</gene>
<organism evidence="1 2">
    <name type="scientific">Mycobacterium kansasii 662</name>
    <dbReference type="NCBI Taxonomy" id="1299326"/>
    <lineage>
        <taxon>Bacteria</taxon>
        <taxon>Bacillati</taxon>
        <taxon>Actinomycetota</taxon>
        <taxon>Actinomycetes</taxon>
        <taxon>Mycobacteriales</taxon>
        <taxon>Mycobacteriaceae</taxon>
        <taxon>Mycobacterium</taxon>
    </lineage>
</organism>
<sequence length="45" mass="4804">MHAPPQALFPPEAEVSQIVAATAGKRERRLATAGQHAVRAITTPR</sequence>
<dbReference type="EMBL" id="JAOA01000001">
    <property type="protein sequence ID" value="EUA22051.1"/>
    <property type="molecule type" value="Genomic_DNA"/>
</dbReference>
<dbReference type="Proteomes" id="UP000020561">
    <property type="component" value="Unassembled WGS sequence"/>
</dbReference>
<name>X7ZSN4_MYCKA</name>
<evidence type="ECO:0000313" key="2">
    <source>
        <dbReference type="Proteomes" id="UP000020561"/>
    </source>
</evidence>
<evidence type="ECO:0000313" key="1">
    <source>
        <dbReference type="EMBL" id="EUA22051.1"/>
    </source>
</evidence>
<reference evidence="1 2" key="1">
    <citation type="submission" date="2013-12" db="EMBL/GenBank/DDBJ databases">
        <authorList>
            <person name="Brown-Elliot B."/>
            <person name="Wallace R."/>
            <person name="Lenaerts A."/>
            <person name="Ordway D."/>
            <person name="DeGroote M.A."/>
            <person name="Parker T."/>
            <person name="Sizemore C."/>
            <person name="Tallon L.J."/>
            <person name="Sadzewicz L.K."/>
            <person name="Sengamalay N."/>
            <person name="Fraser C.M."/>
            <person name="Hine E."/>
            <person name="Shefchek K.A."/>
            <person name="Das S.P."/>
            <person name="Tettelin H."/>
        </authorList>
    </citation>
    <scope>NUCLEOTIDE SEQUENCE [LARGE SCALE GENOMIC DNA]</scope>
    <source>
        <strain evidence="1 2">662</strain>
    </source>
</reference>
<accession>X7ZSN4</accession>
<comment type="caution">
    <text evidence="1">The sequence shown here is derived from an EMBL/GenBank/DDBJ whole genome shotgun (WGS) entry which is preliminary data.</text>
</comment>
<proteinExistence type="predicted"/>